<evidence type="ECO:0000313" key="1">
    <source>
        <dbReference type="EMBL" id="MBX8644715.1"/>
    </source>
</evidence>
<proteinExistence type="predicted"/>
<evidence type="ECO:0000313" key="2">
    <source>
        <dbReference type="Proteomes" id="UP000750197"/>
    </source>
</evidence>
<comment type="caution">
    <text evidence="1">The sequence shown here is derived from an EMBL/GenBank/DDBJ whole genome shotgun (WGS) entry which is preliminary data.</text>
</comment>
<dbReference type="AlphaFoldDB" id="A0A8J7YQN3"/>
<sequence>MRGCDINLQCIPQERRNHIETANNNNNNYKNKTQIQLFEGNHGLVGNCHGGYASFKTYHLIEEGIFQQGPTLYTGLCVSDVGLGGPDGRWAFFLFEIPGPNGTTSLVREITVYDLQEGRSVWIIQVSQNYSNTIEVIDIVSDSVHQMKGCDVGVEFDASPLQSCDFGVSLSANADTLLITCENGKAMTNVTTPSITVSVPGVCRISFNSTNGFPYQAE</sequence>
<organism evidence="1 2">
    <name type="scientific">Candidatus Sysuiplasma superficiale</name>
    <dbReference type="NCBI Taxonomy" id="2823368"/>
    <lineage>
        <taxon>Archaea</taxon>
        <taxon>Methanobacteriati</taxon>
        <taxon>Thermoplasmatota</taxon>
        <taxon>Thermoplasmata</taxon>
        <taxon>Candidatus Sysuiplasmatales</taxon>
        <taxon>Candidatus Sysuiplasmataceae</taxon>
        <taxon>Candidatus Sysuiplasma</taxon>
    </lineage>
</organism>
<name>A0A8J7YQN3_9ARCH</name>
<dbReference type="EMBL" id="JAHEAC010000090">
    <property type="protein sequence ID" value="MBX8644715.1"/>
    <property type="molecule type" value="Genomic_DNA"/>
</dbReference>
<accession>A0A8J7YQN3</accession>
<dbReference type="Proteomes" id="UP000750197">
    <property type="component" value="Unassembled WGS sequence"/>
</dbReference>
<gene>
    <name evidence="1" type="ORF">KIY12_08350</name>
</gene>
<reference evidence="1" key="1">
    <citation type="submission" date="2021-05" db="EMBL/GenBank/DDBJ databases">
        <title>Genomic insights into ecological role and evolution of a novel Thermoplasmata order Candidatus Sysuiplasmatales.</title>
        <authorList>
            <person name="Yuan Y."/>
        </authorList>
    </citation>
    <scope>NUCLEOTIDE SEQUENCE</scope>
    <source>
        <strain evidence="1">TUT19-bin139</strain>
    </source>
</reference>
<protein>
    <submittedName>
        <fullName evidence="1">Uncharacterized protein</fullName>
    </submittedName>
</protein>